<protein>
    <submittedName>
        <fullName evidence="2">Uncharacterized protein</fullName>
    </submittedName>
</protein>
<feature type="compositionally biased region" description="Basic residues" evidence="1">
    <location>
        <begin position="77"/>
        <end position="88"/>
    </location>
</feature>
<evidence type="ECO:0000256" key="1">
    <source>
        <dbReference type="SAM" id="MobiDB-lite"/>
    </source>
</evidence>
<feature type="compositionally biased region" description="Basic and acidic residues" evidence="1">
    <location>
        <begin position="216"/>
        <end position="231"/>
    </location>
</feature>
<reference evidence="2" key="1">
    <citation type="submission" date="2013-04" db="EMBL/GenBank/DDBJ databases">
        <authorList>
            <person name="Qu J."/>
            <person name="Murali S.C."/>
            <person name="Bandaranaike D."/>
            <person name="Bellair M."/>
            <person name="Blankenburg K."/>
            <person name="Chao H."/>
            <person name="Dinh H."/>
            <person name="Doddapaneni H."/>
            <person name="Downs B."/>
            <person name="Dugan-Rocha S."/>
            <person name="Elkadiri S."/>
            <person name="Gnanaolivu R.D."/>
            <person name="Hernandez B."/>
            <person name="Javaid M."/>
            <person name="Jayaseelan J.C."/>
            <person name="Lee S."/>
            <person name="Li M."/>
            <person name="Ming W."/>
            <person name="Munidasa M."/>
            <person name="Muniz J."/>
            <person name="Nguyen L."/>
            <person name="Ongeri F."/>
            <person name="Osuji N."/>
            <person name="Pu L.-L."/>
            <person name="Puazo M."/>
            <person name="Qu C."/>
            <person name="Quiroz J."/>
            <person name="Raj R."/>
            <person name="Weissenberger G."/>
            <person name="Xin Y."/>
            <person name="Zou X."/>
            <person name="Han Y."/>
            <person name="Richards S."/>
            <person name="Worley K."/>
            <person name="Muzny D."/>
            <person name="Gibbs R."/>
        </authorList>
    </citation>
    <scope>NUCLEOTIDE SEQUENCE</scope>
    <source>
        <strain evidence="2">Sampled in the wild</strain>
    </source>
</reference>
<proteinExistence type="predicted"/>
<feature type="non-terminal residue" evidence="2">
    <location>
        <position position="1"/>
    </location>
</feature>
<sequence>VSVTFGNVQPRHASEGDCTQPFTLCGSLFGETYATGDAGDKSYLLEGSKRVPVVWDVVGKVRARWSSKEGGEAGRAHSGKSGRIMGRRGRKMARQWLVTIHSVITVRSLHVAGRLPIPTKFMSSETMGEKDPARIGYFVSDLKFLSLTFRRGRGVMAWKGRVTEEVANDEKHQNSLSASSICLLIGGERRGACVDYESSKSVTSSGIVLKEAPAAQKEEAPSGSGKGEHTQRHPLPPRTFPEASGIRLLRSPRFPHPPSPSCQPPEASQPVSGRDSPASRPPPSGPAMGLQRTQERPSASSTSRFPSNLPPSVRDVHTTVIPARHRIKKQRRE</sequence>
<evidence type="ECO:0000313" key="2">
    <source>
        <dbReference type="EMBL" id="KAG8223421.1"/>
    </source>
</evidence>
<evidence type="ECO:0000313" key="3">
    <source>
        <dbReference type="Proteomes" id="UP000792457"/>
    </source>
</evidence>
<dbReference type="Proteomes" id="UP000792457">
    <property type="component" value="Unassembled WGS sequence"/>
</dbReference>
<dbReference type="EMBL" id="KZ308159">
    <property type="protein sequence ID" value="KAG8223421.1"/>
    <property type="molecule type" value="Genomic_DNA"/>
</dbReference>
<keyword evidence="3" id="KW-1185">Reference proteome</keyword>
<name>A0A8K0JW32_LADFU</name>
<feature type="compositionally biased region" description="Pro residues" evidence="1">
    <location>
        <begin position="254"/>
        <end position="263"/>
    </location>
</feature>
<feature type="compositionally biased region" description="Polar residues" evidence="1">
    <location>
        <begin position="296"/>
        <end position="306"/>
    </location>
</feature>
<feature type="compositionally biased region" description="Low complexity" evidence="1">
    <location>
        <begin position="264"/>
        <end position="278"/>
    </location>
</feature>
<feature type="compositionally biased region" description="Basic residues" evidence="1">
    <location>
        <begin position="323"/>
        <end position="333"/>
    </location>
</feature>
<gene>
    <name evidence="2" type="ORF">J437_LFUL003694</name>
</gene>
<reference evidence="2" key="2">
    <citation type="submission" date="2017-10" db="EMBL/GenBank/DDBJ databases">
        <title>Ladona fulva Genome sequencing and assembly.</title>
        <authorList>
            <person name="Murali S."/>
            <person name="Richards S."/>
            <person name="Bandaranaike D."/>
            <person name="Bellair M."/>
            <person name="Blankenburg K."/>
            <person name="Chao H."/>
            <person name="Dinh H."/>
            <person name="Doddapaneni H."/>
            <person name="Dugan-Rocha S."/>
            <person name="Elkadiri S."/>
            <person name="Gnanaolivu R."/>
            <person name="Hernandez B."/>
            <person name="Skinner E."/>
            <person name="Javaid M."/>
            <person name="Lee S."/>
            <person name="Li M."/>
            <person name="Ming W."/>
            <person name="Munidasa M."/>
            <person name="Muniz J."/>
            <person name="Nguyen L."/>
            <person name="Hughes D."/>
            <person name="Osuji N."/>
            <person name="Pu L.-L."/>
            <person name="Puazo M."/>
            <person name="Qu C."/>
            <person name="Quiroz J."/>
            <person name="Raj R."/>
            <person name="Weissenberger G."/>
            <person name="Xin Y."/>
            <person name="Zou X."/>
            <person name="Han Y."/>
            <person name="Worley K."/>
            <person name="Muzny D."/>
            <person name="Gibbs R."/>
        </authorList>
    </citation>
    <scope>NUCLEOTIDE SEQUENCE</scope>
    <source>
        <strain evidence="2">Sampled in the wild</strain>
    </source>
</reference>
<organism evidence="2 3">
    <name type="scientific">Ladona fulva</name>
    <name type="common">Scarce chaser dragonfly</name>
    <name type="synonym">Libellula fulva</name>
    <dbReference type="NCBI Taxonomy" id="123851"/>
    <lineage>
        <taxon>Eukaryota</taxon>
        <taxon>Metazoa</taxon>
        <taxon>Ecdysozoa</taxon>
        <taxon>Arthropoda</taxon>
        <taxon>Hexapoda</taxon>
        <taxon>Insecta</taxon>
        <taxon>Pterygota</taxon>
        <taxon>Palaeoptera</taxon>
        <taxon>Odonata</taxon>
        <taxon>Epiprocta</taxon>
        <taxon>Anisoptera</taxon>
        <taxon>Libelluloidea</taxon>
        <taxon>Libellulidae</taxon>
        <taxon>Ladona</taxon>
    </lineage>
</organism>
<comment type="caution">
    <text evidence="2">The sequence shown here is derived from an EMBL/GenBank/DDBJ whole genome shotgun (WGS) entry which is preliminary data.</text>
</comment>
<feature type="region of interest" description="Disordered" evidence="1">
    <location>
        <begin position="68"/>
        <end position="88"/>
    </location>
</feature>
<dbReference type="AlphaFoldDB" id="A0A8K0JW32"/>
<accession>A0A8K0JW32</accession>
<feature type="region of interest" description="Disordered" evidence="1">
    <location>
        <begin position="207"/>
        <end position="333"/>
    </location>
</feature>